<sequence length="73" mass="7722">MTHTLQTTALYVGIDVSKETLAVATYPNATVQVIPNDYAPCEALANELAAQPVAFVLLEASGGFEKTIVQALQ</sequence>
<reference evidence="1 2" key="1">
    <citation type="submission" date="2017-07" db="EMBL/GenBank/DDBJ databases">
        <title>Genomes of Fischerella (Mastigocladus) sp. strains.</title>
        <authorList>
            <person name="Miller S.R."/>
        </authorList>
    </citation>
    <scope>NUCLEOTIDE SEQUENCE [LARGE SCALE GENOMIC DNA]</scope>
    <source>
        <strain evidence="1 2">CCMEE 5318</strain>
    </source>
</reference>
<evidence type="ECO:0000313" key="2">
    <source>
        <dbReference type="Proteomes" id="UP000235081"/>
    </source>
</evidence>
<dbReference type="EMBL" id="NMQE01000948">
    <property type="protein sequence ID" value="PMB15362.1"/>
    <property type="molecule type" value="Genomic_DNA"/>
</dbReference>
<dbReference type="Proteomes" id="UP000235081">
    <property type="component" value="Unassembled WGS sequence"/>
</dbReference>
<protein>
    <submittedName>
        <fullName evidence="1">IS110 family transposase</fullName>
    </submittedName>
</protein>
<evidence type="ECO:0000313" key="1">
    <source>
        <dbReference type="EMBL" id="PMB15362.1"/>
    </source>
</evidence>
<accession>A0A2N6L423</accession>
<proteinExistence type="predicted"/>
<feature type="non-terminal residue" evidence="1">
    <location>
        <position position="73"/>
    </location>
</feature>
<comment type="caution">
    <text evidence="1">The sequence shown here is derived from an EMBL/GenBank/DDBJ whole genome shotgun (WGS) entry which is preliminary data.</text>
</comment>
<gene>
    <name evidence="1" type="ORF">CEN46_25825</name>
</gene>
<organism evidence="1 2">
    <name type="scientific">Fischerella thermalis CCMEE 5318</name>
    <dbReference type="NCBI Taxonomy" id="2019666"/>
    <lineage>
        <taxon>Bacteria</taxon>
        <taxon>Bacillati</taxon>
        <taxon>Cyanobacteriota</taxon>
        <taxon>Cyanophyceae</taxon>
        <taxon>Nostocales</taxon>
        <taxon>Hapalosiphonaceae</taxon>
        <taxon>Fischerella</taxon>
    </lineage>
</organism>
<dbReference type="AlphaFoldDB" id="A0A2N6L423"/>
<name>A0A2N6L423_9CYAN</name>